<dbReference type="InterPro" id="IPR039776">
    <property type="entry name" value="Pds5"/>
</dbReference>
<proteinExistence type="predicted"/>
<evidence type="ECO:0000256" key="6">
    <source>
        <dbReference type="SAM" id="Coils"/>
    </source>
</evidence>
<feature type="compositionally biased region" description="Basic residues" evidence="7">
    <location>
        <begin position="1304"/>
        <end position="1317"/>
    </location>
</feature>
<dbReference type="Proteomes" id="UP001309876">
    <property type="component" value="Unassembled WGS sequence"/>
</dbReference>
<dbReference type="GO" id="GO:0051301">
    <property type="term" value="P:cell division"/>
    <property type="evidence" value="ECO:0007669"/>
    <property type="project" value="UniProtKB-KW"/>
</dbReference>
<keyword evidence="9" id="KW-1185">Reference proteome</keyword>
<keyword evidence="6" id="KW-0175">Coiled coil</keyword>
<keyword evidence="5" id="KW-0131">Cell cycle</keyword>
<comment type="caution">
    <text evidence="8">The sequence shown here is derived from an EMBL/GenBank/DDBJ whole genome shotgun (WGS) entry which is preliminary data.</text>
</comment>
<dbReference type="EMBL" id="JAVRRJ010000001">
    <property type="protein sequence ID" value="KAK5091025.1"/>
    <property type="molecule type" value="Genomic_DNA"/>
</dbReference>
<evidence type="ECO:0000256" key="4">
    <source>
        <dbReference type="ARBA" id="ARBA00023242"/>
    </source>
</evidence>
<evidence type="ECO:0000256" key="7">
    <source>
        <dbReference type="SAM" id="MobiDB-lite"/>
    </source>
</evidence>
<feature type="compositionally biased region" description="Polar residues" evidence="7">
    <location>
        <begin position="1602"/>
        <end position="1613"/>
    </location>
</feature>
<dbReference type="CDD" id="cd19953">
    <property type="entry name" value="PDS5"/>
    <property type="match status" value="1"/>
</dbReference>
<evidence type="ECO:0000256" key="5">
    <source>
        <dbReference type="ARBA" id="ARBA00023306"/>
    </source>
</evidence>
<dbReference type="GO" id="GO:0005634">
    <property type="term" value="C:nucleus"/>
    <property type="evidence" value="ECO:0007669"/>
    <property type="project" value="UniProtKB-SubCell"/>
</dbReference>
<keyword evidence="2" id="KW-0132">Cell division</keyword>
<feature type="compositionally biased region" description="Polar residues" evidence="7">
    <location>
        <begin position="1581"/>
        <end position="1591"/>
    </location>
</feature>
<protein>
    <submittedName>
        <fullName evidence="8">Sister chromatid cohesion protein pds5</fullName>
    </submittedName>
</protein>
<feature type="region of interest" description="Disordered" evidence="7">
    <location>
        <begin position="1296"/>
        <end position="1624"/>
    </location>
</feature>
<feature type="compositionally biased region" description="Acidic residues" evidence="7">
    <location>
        <begin position="1477"/>
        <end position="1499"/>
    </location>
</feature>
<gene>
    <name evidence="8" type="primary">PDS5</name>
    <name evidence="8" type="ORF">LTR05_001205</name>
</gene>
<keyword evidence="4" id="KW-0539">Nucleus</keyword>
<comment type="subcellular location">
    <subcellularLocation>
        <location evidence="1">Nucleus</location>
    </subcellularLocation>
</comment>
<dbReference type="Pfam" id="PF20168">
    <property type="entry name" value="PDS5"/>
    <property type="match status" value="1"/>
</dbReference>
<dbReference type="GO" id="GO:0007064">
    <property type="term" value="P:mitotic sister chromatid cohesion"/>
    <property type="evidence" value="ECO:0007669"/>
    <property type="project" value="InterPro"/>
</dbReference>
<keyword evidence="3" id="KW-0498">Mitosis</keyword>
<name>A0AAN7T7N7_9EURO</name>
<feature type="compositionally biased region" description="Basic and acidic residues" evidence="7">
    <location>
        <begin position="1570"/>
        <end position="1579"/>
    </location>
</feature>
<accession>A0AAN7T7N7</accession>
<evidence type="ECO:0000313" key="8">
    <source>
        <dbReference type="EMBL" id="KAK5091025.1"/>
    </source>
</evidence>
<reference evidence="8 9" key="1">
    <citation type="submission" date="2023-08" db="EMBL/GenBank/DDBJ databases">
        <title>Black Yeasts Isolated from many extreme environments.</title>
        <authorList>
            <person name="Coleine C."/>
            <person name="Stajich J.E."/>
            <person name="Selbmann L."/>
        </authorList>
    </citation>
    <scope>NUCLEOTIDE SEQUENCE [LARGE SCALE GENOMIC DNA]</scope>
    <source>
        <strain evidence="8 9">CCFEE 5910</strain>
    </source>
</reference>
<feature type="region of interest" description="Disordered" evidence="7">
    <location>
        <begin position="300"/>
        <end position="324"/>
    </location>
</feature>
<dbReference type="GO" id="GO:0000785">
    <property type="term" value="C:chromatin"/>
    <property type="evidence" value="ECO:0007669"/>
    <property type="project" value="TreeGrafter"/>
</dbReference>
<dbReference type="Gene3D" id="1.25.10.10">
    <property type="entry name" value="Leucine-rich Repeat Variant"/>
    <property type="match status" value="1"/>
</dbReference>
<dbReference type="PANTHER" id="PTHR12663">
    <property type="entry name" value="ANDROGEN INDUCED INHIBITOR OF PROLIFERATION AS3 / PDS5-RELATED"/>
    <property type="match status" value="1"/>
</dbReference>
<evidence type="ECO:0000256" key="2">
    <source>
        <dbReference type="ARBA" id="ARBA00022618"/>
    </source>
</evidence>
<organism evidence="8 9">
    <name type="scientific">Lithohypha guttulata</name>
    <dbReference type="NCBI Taxonomy" id="1690604"/>
    <lineage>
        <taxon>Eukaryota</taxon>
        <taxon>Fungi</taxon>
        <taxon>Dikarya</taxon>
        <taxon>Ascomycota</taxon>
        <taxon>Pezizomycotina</taxon>
        <taxon>Eurotiomycetes</taxon>
        <taxon>Chaetothyriomycetidae</taxon>
        <taxon>Chaetothyriales</taxon>
        <taxon>Trichomeriaceae</taxon>
        <taxon>Lithohypha</taxon>
    </lineage>
</organism>
<dbReference type="InterPro" id="IPR016024">
    <property type="entry name" value="ARM-type_fold"/>
</dbReference>
<feature type="coiled-coil region" evidence="6">
    <location>
        <begin position="44"/>
        <end position="71"/>
    </location>
</feature>
<feature type="compositionally biased region" description="Acidic residues" evidence="7">
    <location>
        <begin position="1429"/>
        <end position="1449"/>
    </location>
</feature>
<feature type="compositionally biased region" description="Basic residues" evidence="7">
    <location>
        <begin position="1355"/>
        <end position="1364"/>
    </location>
</feature>
<feature type="compositionally biased region" description="Acidic residues" evidence="7">
    <location>
        <begin position="1391"/>
        <end position="1405"/>
    </location>
</feature>
<dbReference type="PANTHER" id="PTHR12663:SF0">
    <property type="entry name" value="PRECOCIOUS DISSOCIATION OF SISTERS 5, ISOFORM A"/>
    <property type="match status" value="1"/>
</dbReference>
<dbReference type="InterPro" id="IPR011989">
    <property type="entry name" value="ARM-like"/>
</dbReference>
<sequence length="1624" mass="180038">MPTRSRQSNARATAQPEAEEAAYNITGLDFNEPLTWRAGKAIPVADLFTRLQKLSNELRNVDDQAIDVKEIAGLAQDLVHPNLLGHKDKGVRAWTVACVVDILNICAPDAPYRPNQLRDIFTVIINTILPALADPSNAYNAQHQYILDQLVDAQSIVLITDIQDADTLITQLFTNAFDVVSGSGKSNSSVELAQSVVFQITMMLNTVVDEANLPQEVIDIIIAQFLRVDPRSHEQPAATKRKTADAKDKTQSTLLLKNYPPAYNLAKSVCTACSEKMAAAISQYFNVIITNAGGDLTDDVEEKAKSHRRHVSPDSDNEGQDQDSLNDLKKAHRLVRELWRACPDVLVNVVPQIELELAADAKAVRRLAVETLGDMIAGIGLAGLPDLPTLDPAAFPQPTIETADITILSNNPLLQPSAPKPFIHVHPATYQAFLGRRIDRDVSVRASFAKAVGRVLLTRAAGSALRDEELSALIAAQAKMLKDVDERVRLSALQSLENFPYHTVVDMLGSDGGLSEPSSLLSTIAERVTDKKPHVREKAMYLLGCMWGSAARDVGNVNDRVCSILGQIPTRLLSSMYVKDNHIGALLSKALYEYLLPLSYPPIKGNITISETQGDGDVAQESVDPDSLRVRRILTLIRDLDERAKPVFFGLQKRQADLSKAITTFLRACEEYNAGVADDESDEKRLKEQLTRFIDSLSRQLPDPAKAVNDLWKFARAHDRRAYQLIRFAMGAEHEYKTMTKAIKELNKRLRDNGMGNVLETLMPILYQCALISYNRSHIPAIMDYARSPDNGFAEAAQEVLREISEKVPEVMKTHIQVLCGELEDMAPSQKNTEPASAVDSLKACSAFARRFPEDLPKERRFYTAMLAFVQFSQSPKAAKHAATITLLASDKKEMYAKDVLTKAIKACSSGTNNRLTHLAAISQVCLIAPAAASAQEDQILKIVNETLQTTESKSIEWDQTAWSDEIDDETAAKQFALRIHVNRCRGERGRDNKEKFEELASTAVKTLLDVIEHDGIVGGSEAPSTQRNHLRLTAAKYILKLCRHKQRCEELITPEMFHTIAWILLSPPHGVRSGLVHQLKKYLSQNRLNARWLTLLFLLPFEPDDELRVSTIAWLKSRADFFARQQKQARMNSDKKPAQNIIELLLARFISLLAHHPDFPAKGDDDYEGQMLDFAKYIIFYLQCVATDDNLSLIFHVAQRIKQAADATSNSEEMDERLYILSDLAQATIRNYADQMPGSAKGTNLLQTWPGRTHLPNLLFKAINGHAKAQDIAAKNYLPEDVAAGLTHLVKRMIRNTKQSTSSRHKTPASDRKRKLSMSIDADDDNDNEPGSTRKSAKKNKRDRAASSLPIRKTPSKSAKKRKSEQAALSVEQPSRKSVRMSSSKKVNYEESDDDDEEEGDAEDVIPYKPAPMEKYKHKTTKARDETPVIEEEDEEDDDAGDDQEEEAASPTQQRKSATKKVGLSDDESGVQSGEAQDDEVAAEEHEEEVIESEDAADVEMMNGADKEHGDDVPTNDEQDAMDEDEEEEEEGEEEGEDAEATPSPPAPKRNGKATRAKATPQTASASDKTSKAKEKVSSTKKPVSTTKAKPSSKKDVARDNSATTSPAAVTESTRRSSRRHKV</sequence>
<dbReference type="SUPFAM" id="SSF48371">
    <property type="entry name" value="ARM repeat"/>
    <property type="match status" value="2"/>
</dbReference>
<evidence type="ECO:0000256" key="3">
    <source>
        <dbReference type="ARBA" id="ARBA00022776"/>
    </source>
</evidence>
<evidence type="ECO:0000256" key="1">
    <source>
        <dbReference type="ARBA" id="ARBA00004123"/>
    </source>
</evidence>
<evidence type="ECO:0000313" key="9">
    <source>
        <dbReference type="Proteomes" id="UP001309876"/>
    </source>
</evidence>
<dbReference type="GO" id="GO:0006281">
    <property type="term" value="P:DNA repair"/>
    <property type="evidence" value="ECO:0007669"/>
    <property type="project" value="TreeGrafter"/>
</dbReference>
<feature type="compositionally biased region" description="Acidic residues" evidence="7">
    <location>
        <begin position="1515"/>
        <end position="1541"/>
    </location>
</feature>